<dbReference type="GO" id="GO:0060042">
    <property type="term" value="P:retina morphogenesis in camera-type eye"/>
    <property type="evidence" value="ECO:0007669"/>
    <property type="project" value="UniProtKB-ARBA"/>
</dbReference>
<keyword evidence="6" id="KW-0539">Nucleus</keyword>
<dbReference type="AlphaFoldDB" id="A0A437DJZ6"/>
<dbReference type="InterPro" id="IPR009057">
    <property type="entry name" value="Homeodomain-like_sf"/>
</dbReference>
<dbReference type="GO" id="GO:0001945">
    <property type="term" value="P:lymph vessel development"/>
    <property type="evidence" value="ECO:0007669"/>
    <property type="project" value="UniProtKB-ARBA"/>
</dbReference>
<dbReference type="GO" id="GO:0000981">
    <property type="term" value="F:DNA-binding transcription factor activity, RNA polymerase II-specific"/>
    <property type="evidence" value="ECO:0007669"/>
    <property type="project" value="TreeGrafter"/>
</dbReference>
<evidence type="ECO:0000256" key="4">
    <source>
        <dbReference type="ARBA" id="ARBA00023155"/>
    </source>
</evidence>
<feature type="compositionally biased region" description="Pro residues" evidence="7">
    <location>
        <begin position="467"/>
        <end position="478"/>
    </location>
</feature>
<feature type="compositionally biased region" description="Basic and acidic residues" evidence="7">
    <location>
        <begin position="208"/>
        <end position="220"/>
    </location>
</feature>
<reference evidence="9 10" key="1">
    <citation type="submission" date="2018-11" db="EMBL/GenBank/DDBJ databases">
        <authorList>
            <person name="Lopez-Roques C."/>
            <person name="Donnadieu C."/>
            <person name="Bouchez O."/>
            <person name="Klopp C."/>
            <person name="Cabau C."/>
            <person name="Zahm M."/>
        </authorList>
    </citation>
    <scope>NUCLEOTIDE SEQUENCE [LARGE SCALE GENOMIC DNA]</scope>
    <source>
        <strain evidence="9">RS831</strain>
        <tissue evidence="9">Whole body</tissue>
    </source>
</reference>
<feature type="compositionally biased region" description="Basic and acidic residues" evidence="7">
    <location>
        <begin position="316"/>
        <end position="326"/>
    </location>
</feature>
<evidence type="ECO:0000256" key="2">
    <source>
        <dbReference type="ARBA" id="ARBA00023015"/>
    </source>
</evidence>
<feature type="region of interest" description="Disordered" evidence="7">
    <location>
        <begin position="548"/>
        <end position="580"/>
    </location>
</feature>
<feature type="compositionally biased region" description="Basic and acidic residues" evidence="7">
    <location>
        <begin position="389"/>
        <end position="398"/>
    </location>
</feature>
<feature type="compositionally biased region" description="Low complexity" evidence="7">
    <location>
        <begin position="156"/>
        <end position="165"/>
    </location>
</feature>
<feature type="compositionally biased region" description="Basic and acidic residues" evidence="7">
    <location>
        <begin position="336"/>
        <end position="358"/>
    </location>
</feature>
<organism evidence="9 10">
    <name type="scientific">Oryzias javanicus</name>
    <name type="common">Javanese ricefish</name>
    <name type="synonym">Aplocheilus javanicus</name>
    <dbReference type="NCBI Taxonomy" id="123683"/>
    <lineage>
        <taxon>Eukaryota</taxon>
        <taxon>Metazoa</taxon>
        <taxon>Chordata</taxon>
        <taxon>Craniata</taxon>
        <taxon>Vertebrata</taxon>
        <taxon>Euteleostomi</taxon>
        <taxon>Actinopterygii</taxon>
        <taxon>Neopterygii</taxon>
        <taxon>Teleostei</taxon>
        <taxon>Neoteleostei</taxon>
        <taxon>Acanthomorphata</taxon>
        <taxon>Ovalentaria</taxon>
        <taxon>Atherinomorphae</taxon>
        <taxon>Beloniformes</taxon>
        <taxon>Adrianichthyidae</taxon>
        <taxon>Oryziinae</taxon>
        <taxon>Oryzias</taxon>
    </lineage>
</organism>
<feature type="region of interest" description="Disordered" evidence="7">
    <location>
        <begin position="603"/>
        <end position="624"/>
    </location>
</feature>
<dbReference type="SUPFAM" id="SSF46689">
    <property type="entry name" value="Homeodomain-like"/>
    <property type="match status" value="1"/>
</dbReference>
<feature type="domain" description="Prospero" evidence="8">
    <location>
        <begin position="691"/>
        <end position="849"/>
    </location>
</feature>
<comment type="subcellular location">
    <subcellularLocation>
        <location evidence="1">Nucleus</location>
    </subcellularLocation>
</comment>
<keyword evidence="2" id="KW-0805">Transcription regulation</keyword>
<evidence type="ECO:0000256" key="5">
    <source>
        <dbReference type="ARBA" id="ARBA00023163"/>
    </source>
</evidence>
<evidence type="ECO:0000259" key="8">
    <source>
        <dbReference type="PROSITE" id="PS51818"/>
    </source>
</evidence>
<evidence type="ECO:0000256" key="3">
    <source>
        <dbReference type="ARBA" id="ARBA00023125"/>
    </source>
</evidence>
<accession>A0A437DJZ6</accession>
<protein>
    <recommendedName>
        <fullName evidence="8">Prospero domain-containing protein</fullName>
    </recommendedName>
</protein>
<dbReference type="GO" id="GO:0070365">
    <property type="term" value="P:hepatocyte differentiation"/>
    <property type="evidence" value="ECO:0007669"/>
    <property type="project" value="UniProtKB-ARBA"/>
</dbReference>
<dbReference type="GO" id="GO:0007417">
    <property type="term" value="P:central nervous system development"/>
    <property type="evidence" value="ECO:0007669"/>
    <property type="project" value="UniProtKB-ARBA"/>
</dbReference>
<dbReference type="InterPro" id="IPR023082">
    <property type="entry name" value="Homeo_prospero_dom"/>
</dbReference>
<proteinExistence type="predicted"/>
<feature type="region of interest" description="Disordered" evidence="7">
    <location>
        <begin position="110"/>
        <end position="165"/>
    </location>
</feature>
<dbReference type="GO" id="GO:0005737">
    <property type="term" value="C:cytoplasm"/>
    <property type="evidence" value="ECO:0007669"/>
    <property type="project" value="UniProtKB-ARBA"/>
</dbReference>
<feature type="compositionally biased region" description="Polar residues" evidence="7">
    <location>
        <begin position="258"/>
        <end position="270"/>
    </location>
</feature>
<dbReference type="InterPro" id="IPR039350">
    <property type="entry name" value="Prospero_homeodomain"/>
</dbReference>
<dbReference type="GO" id="GO:0005634">
    <property type="term" value="C:nucleus"/>
    <property type="evidence" value="ECO:0007669"/>
    <property type="project" value="UniProtKB-SubCell"/>
</dbReference>
<dbReference type="EMBL" id="CM012438">
    <property type="protein sequence ID" value="RVE75286.1"/>
    <property type="molecule type" value="Genomic_DNA"/>
</dbReference>
<dbReference type="Proteomes" id="UP000283210">
    <property type="component" value="Chromosome 2"/>
</dbReference>
<sequence>MPDHDNATLLARQTKRRRVDIGVKRTVGSVIFTRARETLLDRMNTTHCSDQDGDCPLVGHGHGSANGDGEKSNVLRKLLKRANSYEDAIMPFSGATIISQLLKSSIGKNGGSDSGFQNEDACSNSSRDQDSPSDCLSPGPHHPPPSSSSFGRPQPTSNHSSSQTLSLSTFDLDRLSDEHLRAKRARVENIIRGMSQSPLVRTSAGDQDGLRESENGHRGDGGGGHNANPSFLLSSPGSRGGGVGVGEAYRENKRKQRLPQQQHSFTQLVCSRQEQRQEERRQLKLQLEDMQKQLRQLQEKFYQIYDSETEEEEENGEGREAERGGEREEDGNLSEDSIRSDGLEERHRDRGRHGHDDLSDLDPGLFLDRARALLREQALIDGDLEEDADSRGEEERSGGRGMKRRAAAGGGRQLAETLKQELNCAVSQVVDTVVKGFSSPKQTAPHHGCHSSTPAAPSSSSNSSSSCPPPFGPLPPLTPDSRFGGGTLGLNLNGDGSPTPNYHSNQRLHCFGDVIVPSPLDSFGGLSGRLSGVPTPNDQTEALPLVVRKSGPDNTNHALPPPPPPHHPSLHPSPLTASLGFSPPSFRHPFPLPLMGYPFQNPLGSHGGGYPPGPKDHHQSSPDSMDITREAVSLRTKMASLGGGHMGHHHHRQSSPNQHGSESLSLSLIKSECGDLQDMADISPYSGSTIQEGLSPNHLKKAKLMFFYTRYPSSNMLKMFFSDVKFNRCITSQLIKWFSNFREFYYIQMEKFARQAINDGVTGAEELTVGRDAELFRALNMHYNKANDFEVPDRFLEVAQVTLREFFNAIVAGKDTDPSWKKAIYKVICKLDSEVPEVFKSPNCLQELLRD</sequence>
<dbReference type="GO" id="GO:0070309">
    <property type="term" value="P:lens fiber cell morphogenesis"/>
    <property type="evidence" value="ECO:0007669"/>
    <property type="project" value="UniProtKB-ARBA"/>
</dbReference>
<dbReference type="FunFam" id="1.10.10.500:FF:000001">
    <property type="entry name" value="Prospero homeobox protein 1"/>
    <property type="match status" value="1"/>
</dbReference>
<name>A0A437DJZ6_ORYJA</name>
<dbReference type="Pfam" id="PF05044">
    <property type="entry name" value="HPD"/>
    <property type="match status" value="1"/>
</dbReference>
<feature type="region of interest" description="Disordered" evidence="7">
    <location>
        <begin position="306"/>
        <end position="363"/>
    </location>
</feature>
<feature type="compositionally biased region" description="Low complexity" evidence="7">
    <location>
        <begin position="451"/>
        <end position="466"/>
    </location>
</feature>
<keyword evidence="3" id="KW-0238">DNA-binding</keyword>
<dbReference type="OrthoDB" id="10038576at2759"/>
<keyword evidence="10" id="KW-1185">Reference proteome</keyword>
<dbReference type="PANTHER" id="PTHR12198:SF10">
    <property type="entry name" value="PROSPERO HOMEOBOX 1A"/>
    <property type="match status" value="1"/>
</dbReference>
<feature type="region of interest" description="Disordered" evidence="7">
    <location>
        <begin position="194"/>
        <end position="274"/>
    </location>
</feature>
<evidence type="ECO:0000256" key="6">
    <source>
        <dbReference type="ARBA" id="ARBA00023242"/>
    </source>
</evidence>
<feature type="compositionally biased region" description="Polar residues" evidence="7">
    <location>
        <begin position="114"/>
        <end position="126"/>
    </location>
</feature>
<reference evidence="9 10" key="2">
    <citation type="submission" date="2019-01" db="EMBL/GenBank/DDBJ databases">
        <title>A chromosome length genome reference of the Java medaka (oryzias javanicus).</title>
        <authorList>
            <person name="Herpin A."/>
            <person name="Takehana Y."/>
            <person name="Naruse K."/>
            <person name="Ansai S."/>
            <person name="Kawaguchi M."/>
        </authorList>
    </citation>
    <scope>NUCLEOTIDE SEQUENCE [LARGE SCALE GENOMIC DNA]</scope>
    <source>
        <strain evidence="9">RS831</strain>
        <tissue evidence="9">Whole body</tissue>
    </source>
</reference>
<feature type="region of interest" description="Disordered" evidence="7">
    <location>
        <begin position="384"/>
        <end position="412"/>
    </location>
</feature>
<feature type="region of interest" description="Disordered" evidence="7">
    <location>
        <begin position="641"/>
        <end position="664"/>
    </location>
</feature>
<dbReference type="PANTHER" id="PTHR12198">
    <property type="entry name" value="HOMEOBOX PROTEIN PROSPERO/PROX-1/CEH-26"/>
    <property type="match status" value="1"/>
</dbReference>
<dbReference type="GO" id="GO:0000978">
    <property type="term" value="F:RNA polymerase II cis-regulatory region sequence-specific DNA binding"/>
    <property type="evidence" value="ECO:0007669"/>
    <property type="project" value="TreeGrafter"/>
</dbReference>
<dbReference type="GO" id="GO:0035295">
    <property type="term" value="P:tube development"/>
    <property type="evidence" value="ECO:0007669"/>
    <property type="project" value="UniProtKB-ARBA"/>
</dbReference>
<feature type="region of interest" description="Disordered" evidence="7">
    <location>
        <begin position="439"/>
        <end position="504"/>
    </location>
</feature>
<evidence type="ECO:0000256" key="1">
    <source>
        <dbReference type="ARBA" id="ARBA00004123"/>
    </source>
</evidence>
<dbReference type="Gene3D" id="1.10.10.500">
    <property type="entry name" value="Homeo-prospero domain"/>
    <property type="match status" value="1"/>
</dbReference>
<evidence type="ECO:0000313" key="9">
    <source>
        <dbReference type="EMBL" id="RVE75286.1"/>
    </source>
</evidence>
<dbReference type="GO" id="GO:0031016">
    <property type="term" value="P:pancreas development"/>
    <property type="evidence" value="ECO:0007669"/>
    <property type="project" value="UniProtKB-ARBA"/>
</dbReference>
<evidence type="ECO:0000256" key="7">
    <source>
        <dbReference type="SAM" id="MobiDB-lite"/>
    </source>
</evidence>
<dbReference type="PROSITE" id="PS51818">
    <property type="entry name" value="HOMEO_PROSPERO"/>
    <property type="match status" value="1"/>
</dbReference>
<evidence type="ECO:0000313" key="10">
    <source>
        <dbReference type="Proteomes" id="UP000283210"/>
    </source>
</evidence>
<dbReference type="InterPro" id="IPR037131">
    <property type="entry name" value="Homeo_prospero_dom_sf"/>
</dbReference>
<gene>
    <name evidence="9" type="ORF">OJAV_G00015000</name>
</gene>
<keyword evidence="5" id="KW-0804">Transcription</keyword>
<dbReference type="GO" id="GO:0048598">
    <property type="term" value="P:embryonic morphogenesis"/>
    <property type="evidence" value="ECO:0007669"/>
    <property type="project" value="UniProtKB-ARBA"/>
</dbReference>
<dbReference type="GO" id="GO:0048646">
    <property type="term" value="P:anatomical structure formation involved in morphogenesis"/>
    <property type="evidence" value="ECO:0007669"/>
    <property type="project" value="UniProtKB-ARBA"/>
</dbReference>
<keyword evidence="4" id="KW-0371">Homeobox</keyword>